<evidence type="ECO:0000256" key="3">
    <source>
        <dbReference type="ARBA" id="ARBA00022475"/>
    </source>
</evidence>
<evidence type="ECO:0000256" key="5">
    <source>
        <dbReference type="ARBA" id="ARBA00022692"/>
    </source>
</evidence>
<dbReference type="AlphaFoldDB" id="A0A975IB64"/>
<keyword evidence="6 9" id="KW-1133">Transmembrane helix</keyword>
<keyword evidence="3" id="KW-1003">Cell membrane</keyword>
<dbReference type="PANTHER" id="PTHR35011">
    <property type="entry name" value="2,3-DIKETO-L-GULONATE TRAP TRANSPORTER SMALL PERMEASE PROTEIN YIAM"/>
    <property type="match status" value="1"/>
</dbReference>
<evidence type="ECO:0000256" key="4">
    <source>
        <dbReference type="ARBA" id="ARBA00022519"/>
    </source>
</evidence>
<evidence type="ECO:0000313" key="12">
    <source>
        <dbReference type="Proteomes" id="UP000671995"/>
    </source>
</evidence>
<name>A0A975IB64_9SPIR</name>
<dbReference type="InterPro" id="IPR055348">
    <property type="entry name" value="DctQ"/>
</dbReference>
<gene>
    <name evidence="11" type="ORF">HRI96_00295</name>
</gene>
<organism evidence="11 12">
    <name type="scientific">Treponema parvum</name>
    <dbReference type="NCBI Taxonomy" id="138851"/>
    <lineage>
        <taxon>Bacteria</taxon>
        <taxon>Pseudomonadati</taxon>
        <taxon>Spirochaetota</taxon>
        <taxon>Spirochaetia</taxon>
        <taxon>Spirochaetales</taxon>
        <taxon>Treponemataceae</taxon>
        <taxon>Treponema</taxon>
    </lineage>
</organism>
<evidence type="ECO:0000313" key="11">
    <source>
        <dbReference type="EMBL" id="QTQ10771.1"/>
    </source>
</evidence>
<keyword evidence="4" id="KW-0997">Cell inner membrane</keyword>
<keyword evidence="7 9" id="KW-0472">Membrane</keyword>
<feature type="domain" description="Tripartite ATP-independent periplasmic transporters DctQ component" evidence="10">
    <location>
        <begin position="54"/>
        <end position="182"/>
    </location>
</feature>
<reference evidence="11" key="2">
    <citation type="journal article" date="2021" name="Microbiol. Resour. Announc.">
        <title>Complete Genome Sequences of Three Human Oral Treponema parvum Isolates.</title>
        <authorList>
            <person name="Zeng H."/>
            <person name="Watt R.M."/>
        </authorList>
    </citation>
    <scope>NUCLEOTIDE SEQUENCE</scope>
    <source>
        <strain evidence="11">ATCC 700773</strain>
    </source>
</reference>
<protein>
    <submittedName>
        <fullName evidence="11">TRAP transporter small permease subunit</fullName>
    </submittedName>
</protein>
<feature type="transmembrane region" description="Helical" evidence="9">
    <location>
        <begin position="158"/>
        <end position="179"/>
    </location>
</feature>
<keyword evidence="5 9" id="KW-0812">Transmembrane</keyword>
<evidence type="ECO:0000256" key="1">
    <source>
        <dbReference type="ARBA" id="ARBA00004429"/>
    </source>
</evidence>
<comment type="similarity">
    <text evidence="8">Belongs to the TRAP transporter small permease family.</text>
</comment>
<dbReference type="RefSeq" id="WP_210117569.1">
    <property type="nucleotide sequence ID" value="NZ_CP054257.1"/>
</dbReference>
<evidence type="ECO:0000256" key="9">
    <source>
        <dbReference type="SAM" id="Phobius"/>
    </source>
</evidence>
<dbReference type="GO" id="GO:0005886">
    <property type="term" value="C:plasma membrane"/>
    <property type="evidence" value="ECO:0007669"/>
    <property type="project" value="UniProtKB-SubCell"/>
</dbReference>
<evidence type="ECO:0000256" key="8">
    <source>
        <dbReference type="ARBA" id="ARBA00038436"/>
    </source>
</evidence>
<feature type="transmembrane region" description="Helical" evidence="9">
    <location>
        <begin position="38"/>
        <end position="66"/>
    </location>
</feature>
<dbReference type="Pfam" id="PF04290">
    <property type="entry name" value="DctQ"/>
    <property type="match status" value="1"/>
</dbReference>
<evidence type="ECO:0000256" key="6">
    <source>
        <dbReference type="ARBA" id="ARBA00022989"/>
    </source>
</evidence>
<proteinExistence type="inferred from homology"/>
<feature type="transmembrane region" description="Helical" evidence="9">
    <location>
        <begin position="78"/>
        <end position="96"/>
    </location>
</feature>
<dbReference type="EMBL" id="CP054257">
    <property type="protein sequence ID" value="QTQ10771.1"/>
    <property type="molecule type" value="Genomic_DNA"/>
</dbReference>
<dbReference type="Proteomes" id="UP000671995">
    <property type="component" value="Chromosome"/>
</dbReference>
<accession>A0A975IB64</accession>
<keyword evidence="2" id="KW-0813">Transport</keyword>
<comment type="subcellular location">
    <subcellularLocation>
        <location evidence="1">Cell inner membrane</location>
        <topology evidence="1">Multi-pass membrane protein</topology>
    </subcellularLocation>
</comment>
<evidence type="ECO:0000256" key="2">
    <source>
        <dbReference type="ARBA" id="ARBA00022448"/>
    </source>
</evidence>
<sequence>MIFQTGACPELQLLDGAGFDFNLINQESAQMFTKIRFAVYKVFIGIGIFSVALMAGCVIFSVFARYIFSLSFKELEEFTTTVFAFTTFWGMTVCFVENEHVWIDSFYNLFPSSIKKISKFISFIITICVLFVMMKFGYRYAIKFGHQISSGMEIPYVWLYGIIPVGCFTSLIVVILQFIEFIKSLFCKKTKEA</sequence>
<evidence type="ECO:0000259" key="10">
    <source>
        <dbReference type="Pfam" id="PF04290"/>
    </source>
</evidence>
<feature type="transmembrane region" description="Helical" evidence="9">
    <location>
        <begin position="117"/>
        <end position="138"/>
    </location>
</feature>
<evidence type="ECO:0000256" key="7">
    <source>
        <dbReference type="ARBA" id="ARBA00023136"/>
    </source>
</evidence>
<dbReference type="InterPro" id="IPR007387">
    <property type="entry name" value="TRAP_DctQ"/>
</dbReference>
<reference evidence="11" key="1">
    <citation type="submission" date="2020-05" db="EMBL/GenBank/DDBJ databases">
        <authorList>
            <person name="Zeng H."/>
            <person name="Chan Y.K."/>
            <person name="Watt R.M."/>
        </authorList>
    </citation>
    <scope>NUCLEOTIDE SEQUENCE</scope>
    <source>
        <strain evidence="11">ATCC 700773</strain>
    </source>
</reference>